<organism evidence="2 3">
    <name type="scientific">Roridomyces roridus</name>
    <dbReference type="NCBI Taxonomy" id="1738132"/>
    <lineage>
        <taxon>Eukaryota</taxon>
        <taxon>Fungi</taxon>
        <taxon>Dikarya</taxon>
        <taxon>Basidiomycota</taxon>
        <taxon>Agaricomycotina</taxon>
        <taxon>Agaricomycetes</taxon>
        <taxon>Agaricomycetidae</taxon>
        <taxon>Agaricales</taxon>
        <taxon>Marasmiineae</taxon>
        <taxon>Mycenaceae</taxon>
        <taxon>Roridomyces</taxon>
    </lineage>
</organism>
<feature type="compositionally biased region" description="Basic and acidic residues" evidence="1">
    <location>
        <begin position="729"/>
        <end position="748"/>
    </location>
</feature>
<dbReference type="EMBL" id="JARKIF010000045">
    <property type="protein sequence ID" value="KAJ7608350.1"/>
    <property type="molecule type" value="Genomic_DNA"/>
</dbReference>
<sequence>MAEEEHQDTAFTVEAVYKSVSDHAVGTEDHPVGETEEKLTGKVANVKATYEDLNNYCTKNAKIFNRTINILGSDLDIKSLESTFVEVSKVLVDGLGILGRLHPFVRVVVGPLKLILAYDLNRRQNDKKVTAVKMQILDTATVLFRLRNLREPQMKGPDGEPLKDMTELMKRIAIDIQRCASACDLYLDKTVLAKWFRSKEYQDRFAQFMKNLQDDQRALASALSTYTAIGIGSANEKLDEQGSDIKTIKTQLEAVFRKLDTPRERAGQKLIASKGGAKACVESDAALEELVEISGVSFESLVPSRSAKGRGAHQRLEDARSVLTKELSEDINKAFDKHLGDFDRKLKAQEQQLNQISADIHSTSRLISADIHSTSAHVITTVIDVLSGGVQGEITSEDLKELWKQRTWKGSVDARDFVLALNEYFASQLHVSVSTEREANLEYYLSRPDSPVSSVGEDVDPKEDPGDAWALAYINVAHIQPLLDVIDIDGTEFISISEANHFARLLPPKWSLLRWFAFWAAGRQLSVMWHRRTIYTLLRGMLTLVHRVKPANIQAANAYFAGQGIQRVELLLRSTRTPETGIQDAHLTKLAREFHDLEERRIKTQLEELRYTLDNIDTLRLVTGGQSSGLRRIEMHVYPLLHQILQRHLSIIQLACVHTLHEDEFPAMTTSLATIFKAVDHRTKKLAGMFKSNARNEMEGFTYFAFGMFEKLHGSWLQRDANENTITVRRSDEDGSEDVSHLGPHPDDDPAGAMEFFRNVDATATLLYGFGEEPKQLNVPKQEPVEPLPLTLVTDPIDGVWEGHIHFPNGFTPWGKMSMKLSRTGDEFTGVIDNFMGLLEVSGKVETEAQRIRFTITWPKEYGNYSVVCGGPYYPLWANTLAGLWWQSTDIPQNAEEDATQKDSGSWGESGPLRFVFHRVNSAEDEPSPQWQKLIAATTKIIRPIALRRVRARKQLDWLVKHLEQRKRTSWKPLDDKEDQELYQLKNELPPWDARVYDLLARSELQKLVRQKSIHGTRRFCIQCIDEHFGDCVDVCEQCHEQKPEALNPSFTHKESHLLAKTIRRLHDGDLAWMIPQAKSIARRVQERLKAAEVASSRIGGPQGGSYSLAFRPQIQPLHCCCCSKPVSHPFWVCIECSIRFTVDDPVICMDCDAKGVRTKQDGSYHKHSLAHVLVKLHNNEPIPEPQIVELTFKGVMSRLAEMDMKMAAGQNKLDRLTSLLEEFLGKHKDSAVEAARREGGPDLAMLAITSGRSSPKEDGDSDEESVIYIPTFRSSTRLVCGPGMLHRIPGV</sequence>
<comment type="caution">
    <text evidence="2">The sequence shown here is derived from an EMBL/GenBank/DDBJ whole genome shotgun (WGS) entry which is preliminary data.</text>
</comment>
<reference evidence="2" key="1">
    <citation type="submission" date="2023-03" db="EMBL/GenBank/DDBJ databases">
        <title>Massive genome expansion in bonnet fungi (Mycena s.s.) driven by repeated elements and novel gene families across ecological guilds.</title>
        <authorList>
            <consortium name="Lawrence Berkeley National Laboratory"/>
            <person name="Harder C.B."/>
            <person name="Miyauchi S."/>
            <person name="Viragh M."/>
            <person name="Kuo A."/>
            <person name="Thoen E."/>
            <person name="Andreopoulos B."/>
            <person name="Lu D."/>
            <person name="Skrede I."/>
            <person name="Drula E."/>
            <person name="Henrissat B."/>
            <person name="Morin E."/>
            <person name="Kohler A."/>
            <person name="Barry K."/>
            <person name="LaButti K."/>
            <person name="Morin E."/>
            <person name="Salamov A."/>
            <person name="Lipzen A."/>
            <person name="Mereny Z."/>
            <person name="Hegedus B."/>
            <person name="Baldrian P."/>
            <person name="Stursova M."/>
            <person name="Weitz H."/>
            <person name="Taylor A."/>
            <person name="Grigoriev I.V."/>
            <person name="Nagy L.G."/>
            <person name="Martin F."/>
            <person name="Kauserud H."/>
        </authorList>
    </citation>
    <scope>NUCLEOTIDE SEQUENCE</scope>
    <source>
        <strain evidence="2">9284</strain>
    </source>
</reference>
<name>A0AAD7B2Z3_9AGAR</name>
<evidence type="ECO:0000256" key="1">
    <source>
        <dbReference type="SAM" id="MobiDB-lite"/>
    </source>
</evidence>
<proteinExistence type="predicted"/>
<feature type="region of interest" description="Disordered" evidence="1">
    <location>
        <begin position="729"/>
        <end position="750"/>
    </location>
</feature>
<protein>
    <recommendedName>
        <fullName evidence="4">ZZ-type domain-containing protein</fullName>
    </recommendedName>
</protein>
<evidence type="ECO:0000313" key="2">
    <source>
        <dbReference type="EMBL" id="KAJ7608350.1"/>
    </source>
</evidence>
<evidence type="ECO:0008006" key="4">
    <source>
        <dbReference type="Google" id="ProtNLM"/>
    </source>
</evidence>
<dbReference type="Proteomes" id="UP001221142">
    <property type="component" value="Unassembled WGS sequence"/>
</dbReference>
<keyword evidence="3" id="KW-1185">Reference proteome</keyword>
<gene>
    <name evidence="2" type="ORF">FB45DRAFT_1010973</name>
</gene>
<evidence type="ECO:0000313" key="3">
    <source>
        <dbReference type="Proteomes" id="UP001221142"/>
    </source>
</evidence>
<accession>A0AAD7B2Z3</accession>